<evidence type="ECO:0000313" key="1">
    <source>
        <dbReference type="EMBL" id="KAG8005499.1"/>
    </source>
</evidence>
<name>A0ACB7ETY2_NIBAL</name>
<sequence>SAAVEDRKLFIGMVSKKCNENDIRVMFSAFGQIEECRILRGPDGLSRALTSFLLLEVTLYEDVNTDCLCQSGEAVCDLLQKRWSKDAIRLSLRRCEARYKDAFSVLGEKPLSEDEGGKELTIRHSQPRSITATAGF</sequence>
<accession>A0ACB7ETY2</accession>
<dbReference type="EMBL" id="CM024810">
    <property type="protein sequence ID" value="KAG8005499.1"/>
    <property type="molecule type" value="Genomic_DNA"/>
</dbReference>
<feature type="non-terminal residue" evidence="1">
    <location>
        <position position="1"/>
    </location>
</feature>
<evidence type="ECO:0000313" key="2">
    <source>
        <dbReference type="Proteomes" id="UP000805704"/>
    </source>
</evidence>
<gene>
    <name evidence="1" type="primary">CELF2.3</name>
    <name evidence="1" type="ORF">GBF38_001341</name>
</gene>
<reference evidence="1" key="1">
    <citation type="submission" date="2020-04" db="EMBL/GenBank/DDBJ databases">
        <title>A chromosome-scale assembly and high-density genetic map of the yellow drum (Nibea albiflora) genome.</title>
        <authorList>
            <person name="Xu D."/>
            <person name="Zhang W."/>
            <person name="Chen R."/>
            <person name="Tan P."/>
            <person name="Wang L."/>
            <person name="Song H."/>
            <person name="Tian L."/>
            <person name="Zhu Q."/>
            <person name="Wang B."/>
        </authorList>
    </citation>
    <scope>NUCLEOTIDE SEQUENCE</scope>
    <source>
        <strain evidence="1">ZJHYS-2018</strain>
    </source>
</reference>
<proteinExistence type="predicted"/>
<dbReference type="Proteomes" id="UP000805704">
    <property type="component" value="Chromosome 22"/>
</dbReference>
<protein>
    <submittedName>
        <fullName evidence="1">CUGBP Elav-like family member 2</fullName>
    </submittedName>
</protein>
<organism evidence="1 2">
    <name type="scientific">Nibea albiflora</name>
    <name type="common">Yellow drum</name>
    <name type="synonym">Corvina albiflora</name>
    <dbReference type="NCBI Taxonomy" id="240163"/>
    <lineage>
        <taxon>Eukaryota</taxon>
        <taxon>Metazoa</taxon>
        <taxon>Chordata</taxon>
        <taxon>Craniata</taxon>
        <taxon>Vertebrata</taxon>
        <taxon>Euteleostomi</taxon>
        <taxon>Actinopterygii</taxon>
        <taxon>Neopterygii</taxon>
        <taxon>Teleostei</taxon>
        <taxon>Neoteleostei</taxon>
        <taxon>Acanthomorphata</taxon>
        <taxon>Eupercaria</taxon>
        <taxon>Sciaenidae</taxon>
        <taxon>Nibea</taxon>
    </lineage>
</organism>
<keyword evidence="2" id="KW-1185">Reference proteome</keyword>
<comment type="caution">
    <text evidence="1">The sequence shown here is derived from an EMBL/GenBank/DDBJ whole genome shotgun (WGS) entry which is preliminary data.</text>
</comment>